<dbReference type="GO" id="GO:0003677">
    <property type="term" value="F:DNA binding"/>
    <property type="evidence" value="ECO:0007669"/>
    <property type="project" value="UniProtKB-KW"/>
</dbReference>
<name>A0A973WM48_9BRAD</name>
<dbReference type="SUPFAM" id="SSF51206">
    <property type="entry name" value="cAMP-binding domain-like"/>
    <property type="match status" value="1"/>
</dbReference>
<dbReference type="GO" id="GO:0003700">
    <property type="term" value="F:DNA-binding transcription factor activity"/>
    <property type="evidence" value="ECO:0007669"/>
    <property type="project" value="TreeGrafter"/>
</dbReference>
<dbReference type="GO" id="GO:0005829">
    <property type="term" value="C:cytosol"/>
    <property type="evidence" value="ECO:0007669"/>
    <property type="project" value="TreeGrafter"/>
</dbReference>
<organism evidence="5">
    <name type="scientific">Bradyrhizobium quebecense</name>
    <dbReference type="NCBI Taxonomy" id="2748629"/>
    <lineage>
        <taxon>Bacteria</taxon>
        <taxon>Pseudomonadati</taxon>
        <taxon>Pseudomonadota</taxon>
        <taxon>Alphaproteobacteria</taxon>
        <taxon>Hyphomicrobiales</taxon>
        <taxon>Nitrobacteraceae</taxon>
        <taxon>Bradyrhizobium</taxon>
    </lineage>
</organism>
<dbReference type="InterPro" id="IPR036388">
    <property type="entry name" value="WH-like_DNA-bd_sf"/>
</dbReference>
<protein>
    <submittedName>
        <fullName evidence="5">Crp/Fnr family transcriptional regulator</fullName>
    </submittedName>
</protein>
<dbReference type="InterPro" id="IPR012318">
    <property type="entry name" value="HTH_CRP"/>
</dbReference>
<evidence type="ECO:0000256" key="3">
    <source>
        <dbReference type="ARBA" id="ARBA00023163"/>
    </source>
</evidence>
<comment type="caution">
    <text evidence="5">The sequence shown here is derived from an EMBL/GenBank/DDBJ whole genome shotgun (WGS) entry which is preliminary data.</text>
</comment>
<dbReference type="CDD" id="cd00038">
    <property type="entry name" value="CAP_ED"/>
    <property type="match status" value="1"/>
</dbReference>
<feature type="domain" description="Cyclic nucleotide-binding" evidence="4">
    <location>
        <begin position="18"/>
        <end position="120"/>
    </location>
</feature>
<dbReference type="InterPro" id="IPR014710">
    <property type="entry name" value="RmlC-like_jellyroll"/>
</dbReference>
<sequence>MQKISKVESEKIVSSSGWLTRVPSKFRADVLDHSILIQLKKGEVLFHVGDPPGGIYGLVAGTISVSLAPLDHAPRLMLLGIPGHWTGEACFLTRKPRRGEVRAALDTTLLHVPLDALDRMAAKDPMVSHHIAQILMMSVETLLEVVHDLQKPQADRRIASVLQRTIRIGEAPLPSTQSELGIMANASRKQVNAALNQFKDAGWLTNTYRSIIVNDVDALRRYAEAERND</sequence>
<dbReference type="PANTHER" id="PTHR24567:SF26">
    <property type="entry name" value="REGULATORY PROTEIN YEIL"/>
    <property type="match status" value="1"/>
</dbReference>
<evidence type="ECO:0000256" key="2">
    <source>
        <dbReference type="ARBA" id="ARBA00023125"/>
    </source>
</evidence>
<dbReference type="EMBL" id="JABWSX010000001">
    <property type="protein sequence ID" value="NVL05555.1"/>
    <property type="molecule type" value="Genomic_DNA"/>
</dbReference>
<dbReference type="Gene3D" id="2.60.120.10">
    <property type="entry name" value="Jelly Rolls"/>
    <property type="match status" value="1"/>
</dbReference>
<dbReference type="SUPFAM" id="SSF46785">
    <property type="entry name" value="Winged helix' DNA-binding domain"/>
    <property type="match status" value="1"/>
</dbReference>
<dbReference type="InterPro" id="IPR050397">
    <property type="entry name" value="Env_Response_Regulators"/>
</dbReference>
<keyword evidence="2" id="KW-0238">DNA-binding</keyword>
<proteinExistence type="predicted"/>
<dbReference type="InterPro" id="IPR036390">
    <property type="entry name" value="WH_DNA-bd_sf"/>
</dbReference>
<keyword evidence="3" id="KW-0804">Transcription</keyword>
<keyword evidence="1" id="KW-0805">Transcription regulation</keyword>
<evidence type="ECO:0000259" key="4">
    <source>
        <dbReference type="PROSITE" id="PS50042"/>
    </source>
</evidence>
<dbReference type="Pfam" id="PF13545">
    <property type="entry name" value="HTH_Crp_2"/>
    <property type="match status" value="1"/>
</dbReference>
<dbReference type="PANTHER" id="PTHR24567">
    <property type="entry name" value="CRP FAMILY TRANSCRIPTIONAL REGULATORY PROTEIN"/>
    <property type="match status" value="1"/>
</dbReference>
<evidence type="ECO:0000313" key="5">
    <source>
        <dbReference type="EMBL" id="NVL05555.1"/>
    </source>
</evidence>
<dbReference type="InterPro" id="IPR018490">
    <property type="entry name" value="cNMP-bd_dom_sf"/>
</dbReference>
<gene>
    <name evidence="5" type="ORF">HU230_07465</name>
</gene>
<dbReference type="RefSeq" id="WP_176529554.1">
    <property type="nucleotide sequence ID" value="NZ_CP088022.1"/>
</dbReference>
<dbReference type="InterPro" id="IPR000595">
    <property type="entry name" value="cNMP-bd_dom"/>
</dbReference>
<dbReference type="Gene3D" id="1.10.10.10">
    <property type="entry name" value="Winged helix-like DNA-binding domain superfamily/Winged helix DNA-binding domain"/>
    <property type="match status" value="1"/>
</dbReference>
<reference evidence="5" key="1">
    <citation type="submission" date="2020-06" db="EMBL/GenBank/DDBJ databases">
        <title>Whole Genome Sequence of Bradyrhizobium sp. Strain 66S1MB.</title>
        <authorList>
            <person name="Bromfield E."/>
            <person name="Cloutier S."/>
        </authorList>
    </citation>
    <scope>NUCLEOTIDE SEQUENCE</scope>
    <source>
        <strain evidence="5">66S1MB</strain>
    </source>
</reference>
<dbReference type="Pfam" id="PF00027">
    <property type="entry name" value="cNMP_binding"/>
    <property type="match status" value="1"/>
</dbReference>
<evidence type="ECO:0000256" key="1">
    <source>
        <dbReference type="ARBA" id="ARBA00023015"/>
    </source>
</evidence>
<dbReference type="PROSITE" id="PS50042">
    <property type="entry name" value="CNMP_BINDING_3"/>
    <property type="match status" value="1"/>
</dbReference>
<dbReference type="AlphaFoldDB" id="A0A973WM48"/>
<accession>A0A973WM48</accession>